<organism evidence="1 2">
    <name type="scientific">Algoriphagus boritolerans DSM 17298 = JCM 18970</name>
    <dbReference type="NCBI Taxonomy" id="1120964"/>
    <lineage>
        <taxon>Bacteria</taxon>
        <taxon>Pseudomonadati</taxon>
        <taxon>Bacteroidota</taxon>
        <taxon>Cytophagia</taxon>
        <taxon>Cytophagales</taxon>
        <taxon>Cyclobacteriaceae</taxon>
        <taxon>Algoriphagus</taxon>
    </lineage>
</organism>
<dbReference type="SUPFAM" id="SSF50969">
    <property type="entry name" value="YVTN repeat-like/Quinoprotein amine dehydrogenase"/>
    <property type="match status" value="1"/>
</dbReference>
<evidence type="ECO:0000313" key="1">
    <source>
        <dbReference type="EMBL" id="SEF55334.1"/>
    </source>
</evidence>
<dbReference type="RefSeq" id="WP_103923297.1">
    <property type="nucleotide sequence ID" value="NZ_FNVR01000002.1"/>
</dbReference>
<protein>
    <recommendedName>
        <fullName evidence="3">TolB-like 6-blade propeller-like</fullName>
    </recommendedName>
</protein>
<keyword evidence="2" id="KW-1185">Reference proteome</keyword>
<dbReference type="OrthoDB" id="836114at2"/>
<dbReference type="InterPro" id="IPR011044">
    <property type="entry name" value="Quino_amine_DH_bsu"/>
</dbReference>
<dbReference type="STRING" id="1120964.GCA_001313265_01117"/>
<dbReference type="InterPro" id="IPR025316">
    <property type="entry name" value="DUF4221"/>
</dbReference>
<evidence type="ECO:0008006" key="3">
    <source>
        <dbReference type="Google" id="ProtNLM"/>
    </source>
</evidence>
<accession>A0A1H5SXZ7</accession>
<sequence length="382" mass="44261">MKALKAFIFCISIFSCSPKEEKIQLSLTVLDSIKIPLDSTINPNGTTFQYINSDSGEYLALQNKAVHAIEIFNLEFGIHAKRIKLQKDGPNRSGEVNGFRLFSNDSLLVASYPQKLMLFNFEGLKTSEFPVKDSQNDVNYISSTSEIPFLFDGKKVFGAQPFFRNFFDMSASDLGKYSHIYQLDMESVNPEAEWLPISNPEDTWKEGKKVSKFTWTDRGDSILVSPYNDHRIWVISKKSGELLNRLEVKAPLVNQFHIIKGLPSGDQGIIEELESDRYELLLYDQFRAVFYRFYFVGIDVNDFEVHYRELYSNRPKIGLLVLDTNLKIIGNHLFDTHQIEPWNYFVGRKGLYVSTNNPNRDDFDENYLRYDIIRFEGLEYED</sequence>
<dbReference type="Proteomes" id="UP000236736">
    <property type="component" value="Unassembled WGS sequence"/>
</dbReference>
<proteinExistence type="predicted"/>
<dbReference type="EMBL" id="FNVR01000002">
    <property type="protein sequence ID" value="SEF55334.1"/>
    <property type="molecule type" value="Genomic_DNA"/>
</dbReference>
<dbReference type="AlphaFoldDB" id="A0A1H5SXZ7"/>
<dbReference type="Pfam" id="PF13970">
    <property type="entry name" value="DUF4221"/>
    <property type="match status" value="1"/>
</dbReference>
<reference evidence="2" key="1">
    <citation type="submission" date="2016-10" db="EMBL/GenBank/DDBJ databases">
        <authorList>
            <person name="Varghese N."/>
            <person name="Submissions S."/>
        </authorList>
    </citation>
    <scope>NUCLEOTIDE SEQUENCE [LARGE SCALE GENOMIC DNA]</scope>
    <source>
        <strain evidence="2">DSM 17298</strain>
    </source>
</reference>
<name>A0A1H5SXZ7_9BACT</name>
<gene>
    <name evidence="1" type="ORF">SAMN03080598_00577</name>
</gene>
<dbReference type="PROSITE" id="PS51257">
    <property type="entry name" value="PROKAR_LIPOPROTEIN"/>
    <property type="match status" value="1"/>
</dbReference>
<evidence type="ECO:0000313" key="2">
    <source>
        <dbReference type="Proteomes" id="UP000236736"/>
    </source>
</evidence>